<reference evidence="3" key="1">
    <citation type="submission" date="2015-04" db="EMBL/GenBank/DDBJ databases">
        <title>The genome sequence of the plant pathogenic Rhizarian Plasmodiophora brassicae reveals insights in its biotrophic life cycle and the origin of chitin synthesis.</title>
        <authorList>
            <person name="Schwelm A."/>
            <person name="Fogelqvist J."/>
            <person name="Knaust A."/>
            <person name="Julke S."/>
            <person name="Lilja T."/>
            <person name="Dhandapani V."/>
            <person name="Bonilla-Rosso G."/>
            <person name="Karlsson M."/>
            <person name="Shevchenko A."/>
            <person name="Choi S.R."/>
            <person name="Kim H.G."/>
            <person name="Park J.Y."/>
            <person name="Lim Y.P."/>
            <person name="Ludwig-Muller J."/>
            <person name="Dixelius C."/>
        </authorList>
    </citation>
    <scope>NUCLEOTIDE SEQUENCE</scope>
    <source>
        <tissue evidence="3">Potato root galls</tissue>
    </source>
</reference>
<evidence type="ECO:0000256" key="1">
    <source>
        <dbReference type="SAM" id="Coils"/>
    </source>
</evidence>
<feature type="compositionally biased region" description="Basic and acidic residues" evidence="2">
    <location>
        <begin position="99"/>
        <end position="119"/>
    </location>
</feature>
<feature type="compositionally biased region" description="Basic and acidic residues" evidence="2">
    <location>
        <begin position="397"/>
        <end position="437"/>
    </location>
</feature>
<evidence type="ECO:0000256" key="2">
    <source>
        <dbReference type="SAM" id="MobiDB-lite"/>
    </source>
</evidence>
<dbReference type="EMBL" id="HACM01011054">
    <property type="protein sequence ID" value="CRZ11496.1"/>
    <property type="molecule type" value="Transcribed_RNA"/>
</dbReference>
<sequence>MGHPFPAINQMGVTAKPPARPARRSKPKTPGDAPVSRQYCTISATALSSLIEQQTATNASSTISESPQNQSTFRTSQKHEVEQISQQSTGNQQKTVSEPPRRAELTRLDKIDENNEYQDKGANNTNNSVQSGSAGIHLPAIHALSATTKPRDEFANNRLKSTRGCALVHEDEFEKRARQKALLKEQIEERKRAKQLEEEKQARIIREEDERVQTELRILQKRWEQEIENERLQAVKKRERDREWLQVSKKVSAETTQPPPQTSPVPVLLTPADRIQPMPSSHRHQKAQSSAADVKPAHNVSLTGATPPSQAPIGVSEMVALRPNFAAVPRNPAPSKELLDLGNLCKRLLIEQEQFKKELLEQKMQTKTVKQQKAANEALTEQIHDLQAQIYSLTSHDRAKARVREHRRKENASEPGAEGRRCDIQREKPSRNLDKEGSTSVPGRARAAPSRKRGSWATRSKAGAPAPRASVSMVAAGVQEKGEEPELEDDLELGSSTKLIYPGDSLWDMSDSDIGAFPPNPKIYSALEKPNNPPRGNKSGRRKLLLTQTLPTRSRLKPVIAIPRRSARI</sequence>
<feature type="region of interest" description="Disordered" evidence="2">
    <location>
        <begin position="525"/>
        <end position="545"/>
    </location>
</feature>
<proteinExistence type="predicted"/>
<dbReference type="AlphaFoldDB" id="A0A0H5RCL9"/>
<feature type="region of interest" description="Disordered" evidence="2">
    <location>
        <begin position="274"/>
        <end position="296"/>
    </location>
</feature>
<organism evidence="3">
    <name type="scientific">Spongospora subterranea</name>
    <dbReference type="NCBI Taxonomy" id="70186"/>
    <lineage>
        <taxon>Eukaryota</taxon>
        <taxon>Sar</taxon>
        <taxon>Rhizaria</taxon>
        <taxon>Endomyxa</taxon>
        <taxon>Phytomyxea</taxon>
        <taxon>Plasmodiophorida</taxon>
        <taxon>Plasmodiophoridae</taxon>
        <taxon>Spongospora</taxon>
    </lineage>
</organism>
<feature type="coiled-coil region" evidence="1">
    <location>
        <begin position="176"/>
        <end position="240"/>
    </location>
</feature>
<name>A0A0H5RCL9_9EUKA</name>
<protein>
    <recommendedName>
        <fullName evidence="4">CCDC66 domain-containing protein</fullName>
    </recommendedName>
</protein>
<evidence type="ECO:0000313" key="3">
    <source>
        <dbReference type="EMBL" id="CRZ11496.1"/>
    </source>
</evidence>
<feature type="compositionally biased region" description="Polar residues" evidence="2">
    <location>
        <begin position="53"/>
        <end position="75"/>
    </location>
</feature>
<evidence type="ECO:0008006" key="4">
    <source>
        <dbReference type="Google" id="ProtNLM"/>
    </source>
</evidence>
<feature type="compositionally biased region" description="Polar residues" evidence="2">
    <location>
        <begin position="83"/>
        <end position="96"/>
    </location>
</feature>
<keyword evidence="1" id="KW-0175">Coiled coil</keyword>
<feature type="region of interest" description="Disordered" evidence="2">
    <location>
        <begin position="397"/>
        <end position="471"/>
    </location>
</feature>
<accession>A0A0H5RCL9</accession>
<feature type="compositionally biased region" description="Polar residues" evidence="2">
    <location>
        <begin position="121"/>
        <end position="133"/>
    </location>
</feature>
<feature type="region of interest" description="Disordered" evidence="2">
    <location>
        <begin position="1"/>
        <end position="37"/>
    </location>
</feature>
<feature type="region of interest" description="Disordered" evidence="2">
    <location>
        <begin position="53"/>
        <end position="133"/>
    </location>
</feature>
<feature type="region of interest" description="Disordered" evidence="2">
    <location>
        <begin position="249"/>
        <end position="268"/>
    </location>
</feature>